<organism evidence="3 4">
    <name type="scientific">Hevea brasiliensis</name>
    <name type="common">Para rubber tree</name>
    <name type="synonym">Siphonia brasiliensis</name>
    <dbReference type="NCBI Taxonomy" id="3981"/>
    <lineage>
        <taxon>Eukaryota</taxon>
        <taxon>Viridiplantae</taxon>
        <taxon>Streptophyta</taxon>
        <taxon>Embryophyta</taxon>
        <taxon>Tracheophyta</taxon>
        <taxon>Spermatophyta</taxon>
        <taxon>Magnoliopsida</taxon>
        <taxon>eudicotyledons</taxon>
        <taxon>Gunneridae</taxon>
        <taxon>Pentapetalae</taxon>
        <taxon>rosids</taxon>
        <taxon>fabids</taxon>
        <taxon>Malpighiales</taxon>
        <taxon>Euphorbiaceae</taxon>
        <taxon>Crotonoideae</taxon>
        <taxon>Micrandreae</taxon>
        <taxon>Hevea</taxon>
    </lineage>
</organism>
<evidence type="ECO:0000256" key="1">
    <source>
        <dbReference type="SAM" id="MobiDB-lite"/>
    </source>
</evidence>
<dbReference type="Pfam" id="PF23551">
    <property type="entry name" value="Zn_ribbon_20"/>
    <property type="match status" value="1"/>
</dbReference>
<evidence type="ECO:0000313" key="3">
    <source>
        <dbReference type="EMBL" id="KAJ9177520.1"/>
    </source>
</evidence>
<accession>A0ABQ9MEW5</accession>
<dbReference type="PANTHER" id="PTHR45496">
    <property type="entry name" value="CHAPERONE DNAJ-DOMAIN SUPERFAMILY PROTEIN"/>
    <property type="match status" value="1"/>
</dbReference>
<gene>
    <name evidence="3" type="ORF">P3X46_012731</name>
</gene>
<dbReference type="EMBL" id="JARPOI010000007">
    <property type="protein sequence ID" value="KAJ9177520.1"/>
    <property type="molecule type" value="Genomic_DNA"/>
</dbReference>
<proteinExistence type="predicted"/>
<evidence type="ECO:0000259" key="2">
    <source>
        <dbReference type="Pfam" id="PF23551"/>
    </source>
</evidence>
<feature type="region of interest" description="Disordered" evidence="1">
    <location>
        <begin position="115"/>
        <end position="198"/>
    </location>
</feature>
<dbReference type="InterPro" id="IPR053052">
    <property type="entry name" value="Imprinting_Balance_Reg"/>
</dbReference>
<keyword evidence="4" id="KW-1185">Reference proteome</keyword>
<feature type="region of interest" description="Disordered" evidence="1">
    <location>
        <begin position="1"/>
        <end position="32"/>
    </location>
</feature>
<comment type="caution">
    <text evidence="3">The sequence shown here is derived from an EMBL/GenBank/DDBJ whole genome shotgun (WGS) entry which is preliminary data.</text>
</comment>
<protein>
    <recommendedName>
        <fullName evidence="2">Zinc beta-ribbon domain-containing protein</fullName>
    </recommendedName>
</protein>
<sequence>MNAKTKLYSSSVFSDSKGKTQDYNGLKNSSDKSKKNGNGTFWTVCPYCYYLYEYDGVYEDCCLRCQNCRRAFQGVAVPPPPAGMVVEGKEQYYCGVGYFPLTYDFESFLGGKKEESGGGDSCMGGKKEESGGGDSCMGEKKGSDEGFKKVMEDVVVISDDSDDDSENQKMREDENEENSAEFGEGAAETDPESEEKKIFGSLEDIVFLGDDFKNDT</sequence>
<dbReference type="PANTHER" id="PTHR45496:SF12">
    <property type="entry name" value="J DOMAIN-CONTAINING PROTEIN"/>
    <property type="match status" value="1"/>
</dbReference>
<name>A0ABQ9MEW5_HEVBR</name>
<feature type="compositionally biased region" description="Basic and acidic residues" evidence="1">
    <location>
        <begin position="137"/>
        <end position="152"/>
    </location>
</feature>
<evidence type="ECO:0000313" key="4">
    <source>
        <dbReference type="Proteomes" id="UP001174677"/>
    </source>
</evidence>
<dbReference type="InterPro" id="IPR056988">
    <property type="entry name" value="Zn_ribbon_pln"/>
</dbReference>
<feature type="domain" description="Zinc beta-ribbon" evidence="2">
    <location>
        <begin position="41"/>
        <end position="75"/>
    </location>
</feature>
<dbReference type="Proteomes" id="UP001174677">
    <property type="component" value="Chromosome 7"/>
</dbReference>
<reference evidence="3" key="1">
    <citation type="journal article" date="2023" name="Plant Biotechnol. J.">
        <title>Chromosome-level wild Hevea brasiliensis genome provides new tools for genomic-assisted breeding and valuable loci to elevate rubber yield.</title>
        <authorList>
            <person name="Cheng H."/>
            <person name="Song X."/>
            <person name="Hu Y."/>
            <person name="Wu T."/>
            <person name="Yang Q."/>
            <person name="An Z."/>
            <person name="Feng S."/>
            <person name="Deng Z."/>
            <person name="Wu W."/>
            <person name="Zeng X."/>
            <person name="Tu M."/>
            <person name="Wang X."/>
            <person name="Huang H."/>
        </authorList>
    </citation>
    <scope>NUCLEOTIDE SEQUENCE</scope>
    <source>
        <strain evidence="3">MT/VB/25A 57/8</strain>
    </source>
</reference>